<dbReference type="GO" id="GO:0005886">
    <property type="term" value="C:plasma membrane"/>
    <property type="evidence" value="ECO:0007669"/>
    <property type="project" value="UniProtKB-SubCell"/>
</dbReference>
<dbReference type="PANTHER" id="PTHR16024">
    <property type="entry name" value="XK-RELATED PROTEIN"/>
    <property type="match status" value="1"/>
</dbReference>
<evidence type="ECO:0000256" key="8">
    <source>
        <dbReference type="SAM" id="MobiDB-lite"/>
    </source>
</evidence>
<organism evidence="9 10">
    <name type="scientific">Amphimedon queenslandica</name>
    <name type="common">Sponge</name>
    <dbReference type="NCBI Taxonomy" id="400682"/>
    <lineage>
        <taxon>Eukaryota</taxon>
        <taxon>Metazoa</taxon>
        <taxon>Porifera</taxon>
        <taxon>Demospongiae</taxon>
        <taxon>Heteroscleromorpha</taxon>
        <taxon>Haplosclerida</taxon>
        <taxon>Niphatidae</taxon>
        <taxon>Amphimedon</taxon>
    </lineage>
</organism>
<dbReference type="PANTHER" id="PTHR16024:SF6">
    <property type="entry name" value="XK-RELATED PROTEIN"/>
    <property type="match status" value="1"/>
</dbReference>
<comment type="similarity">
    <text evidence="2 7">Belongs to the XK family.</text>
</comment>
<feature type="transmembrane region" description="Helical" evidence="7">
    <location>
        <begin position="381"/>
        <end position="403"/>
    </location>
</feature>
<evidence type="ECO:0000313" key="9">
    <source>
        <dbReference type="EnsemblMetazoa" id="XP_011410313.1"/>
    </source>
</evidence>
<evidence type="ECO:0000256" key="1">
    <source>
        <dbReference type="ARBA" id="ARBA00004651"/>
    </source>
</evidence>
<evidence type="ECO:0000256" key="7">
    <source>
        <dbReference type="RuleBase" id="RU910716"/>
    </source>
</evidence>
<dbReference type="EnsemblMetazoa" id="XM_011412011.2">
    <property type="protein sequence ID" value="XP_011410313.1"/>
    <property type="gene ID" value="LOC105316806"/>
</dbReference>
<reference evidence="9" key="2">
    <citation type="submission" date="2024-06" db="UniProtKB">
        <authorList>
            <consortium name="EnsemblMetazoa"/>
        </authorList>
    </citation>
    <scope>IDENTIFICATION</scope>
</reference>
<feature type="transmembrane region" description="Helical" evidence="7">
    <location>
        <begin position="35"/>
        <end position="61"/>
    </location>
</feature>
<dbReference type="GeneID" id="105316806"/>
<evidence type="ECO:0000256" key="3">
    <source>
        <dbReference type="ARBA" id="ARBA00022475"/>
    </source>
</evidence>
<evidence type="ECO:0000256" key="2">
    <source>
        <dbReference type="ARBA" id="ARBA00008789"/>
    </source>
</evidence>
<dbReference type="RefSeq" id="XP_011410313.1">
    <property type="nucleotide sequence ID" value="XM_011412011.2"/>
</dbReference>
<feature type="region of interest" description="Disordered" evidence="8">
    <location>
        <begin position="177"/>
        <end position="253"/>
    </location>
</feature>
<proteinExistence type="inferred from homology"/>
<keyword evidence="5 7" id="KW-1133">Transmembrane helix</keyword>
<feature type="compositionally biased region" description="Basic and acidic residues" evidence="8">
    <location>
        <begin position="232"/>
        <end position="242"/>
    </location>
</feature>
<feature type="transmembrane region" description="Helical" evidence="7">
    <location>
        <begin position="484"/>
        <end position="504"/>
    </location>
</feature>
<name>A0AAN0IVI8_AMPQE</name>
<dbReference type="AlphaFoldDB" id="A0AAN0IVI8"/>
<dbReference type="Proteomes" id="UP000007879">
    <property type="component" value="Unassembled WGS sequence"/>
</dbReference>
<feature type="transmembrane region" description="Helical" evidence="7">
    <location>
        <begin position="265"/>
        <end position="286"/>
    </location>
</feature>
<evidence type="ECO:0000256" key="4">
    <source>
        <dbReference type="ARBA" id="ARBA00022692"/>
    </source>
</evidence>
<feature type="transmembrane region" description="Helical" evidence="7">
    <location>
        <begin position="73"/>
        <end position="99"/>
    </location>
</feature>
<feature type="transmembrane region" description="Helical" evidence="7">
    <location>
        <begin position="339"/>
        <end position="360"/>
    </location>
</feature>
<feature type="compositionally biased region" description="Acidic residues" evidence="8">
    <location>
        <begin position="203"/>
        <end position="217"/>
    </location>
</feature>
<keyword evidence="4 7" id="KW-0812">Transmembrane</keyword>
<feature type="transmembrane region" description="Helical" evidence="7">
    <location>
        <begin position="409"/>
        <end position="429"/>
    </location>
</feature>
<evidence type="ECO:0000313" key="10">
    <source>
        <dbReference type="Proteomes" id="UP000007879"/>
    </source>
</evidence>
<dbReference type="KEGG" id="aqu:105316806"/>
<dbReference type="InterPro" id="IPR050895">
    <property type="entry name" value="XK-related_scramblase"/>
</dbReference>
<dbReference type="InterPro" id="IPR018629">
    <property type="entry name" value="XK-rel"/>
</dbReference>
<protein>
    <recommendedName>
        <fullName evidence="7">XK-related protein</fullName>
    </recommendedName>
</protein>
<keyword evidence="10" id="KW-1185">Reference proteome</keyword>
<feature type="transmembrane region" description="Helical" evidence="7">
    <location>
        <begin position="516"/>
        <end position="535"/>
    </location>
</feature>
<accession>A0AAN0IVI8</accession>
<reference evidence="10" key="1">
    <citation type="journal article" date="2010" name="Nature">
        <title>The Amphimedon queenslandica genome and the evolution of animal complexity.</title>
        <authorList>
            <person name="Srivastava M."/>
            <person name="Simakov O."/>
            <person name="Chapman J."/>
            <person name="Fahey B."/>
            <person name="Gauthier M.E."/>
            <person name="Mitros T."/>
            <person name="Richards G.S."/>
            <person name="Conaco C."/>
            <person name="Dacre M."/>
            <person name="Hellsten U."/>
            <person name="Larroux C."/>
            <person name="Putnam N.H."/>
            <person name="Stanke M."/>
            <person name="Adamska M."/>
            <person name="Darling A."/>
            <person name="Degnan S.M."/>
            <person name="Oakley T.H."/>
            <person name="Plachetzki D.C."/>
            <person name="Zhai Y."/>
            <person name="Adamski M."/>
            <person name="Calcino A."/>
            <person name="Cummins S.F."/>
            <person name="Goodstein D.M."/>
            <person name="Harris C."/>
            <person name="Jackson D.J."/>
            <person name="Leys S.P."/>
            <person name="Shu S."/>
            <person name="Woodcroft B.J."/>
            <person name="Vervoort M."/>
            <person name="Kosik K.S."/>
            <person name="Manning G."/>
            <person name="Degnan B.M."/>
            <person name="Rokhsar D.S."/>
        </authorList>
    </citation>
    <scope>NUCLEOTIDE SEQUENCE [LARGE SCALE GENOMIC DNA]</scope>
</reference>
<keyword evidence="3" id="KW-1003">Cell membrane</keyword>
<feature type="compositionally biased region" description="Basic and acidic residues" evidence="8">
    <location>
        <begin position="191"/>
        <end position="201"/>
    </location>
</feature>
<dbReference type="Pfam" id="PF09815">
    <property type="entry name" value="XK-related"/>
    <property type="match status" value="1"/>
</dbReference>
<evidence type="ECO:0000256" key="6">
    <source>
        <dbReference type="ARBA" id="ARBA00023136"/>
    </source>
</evidence>
<keyword evidence="6 7" id="KW-0472">Membrane</keyword>
<comment type="subcellular location">
    <subcellularLocation>
        <location evidence="1">Cell membrane</location>
        <topology evidence="1">Multi-pass membrane protein</topology>
    </subcellularLocation>
    <subcellularLocation>
        <location evidence="7">Membrane</location>
        <topology evidence="7">Multi-pass membrane protein</topology>
    </subcellularLocation>
</comment>
<evidence type="ECO:0000256" key="5">
    <source>
        <dbReference type="ARBA" id="ARBA00022989"/>
    </source>
</evidence>
<sequence length="586" mass="67157">MVVRSATTKVYNWCYDRVYYPCWDTTGNAFPPIRIFFLAGAVFFYLADVAIDIYAAIEHYIAWKGGSDTARDYFIATVVFIIVPSLLINATSLFLYVWAQCMNKRRAKEGYQLYVAKSDIPFHYIVSKKDSSWLFKAESKLIDCFRMSKCFQWCRSKRSTAAESGIVLQRIATGSSGDDDLGNVGQNSPLETEREETRFDLEAGQDEVDVGNNDESDSSNRESPAPLLDEEERGKGGLRTEAHPASSLEEDDSYKPLDKFSHSQFAFIVILHLLQVGFLFRVLRLLYLNCRRRDKLSFDRYKDISFLRLMEGFFESAPQLLLQLYVVTLEEIPDIERKVITGMAVVISMGSLALAIGDYISAEKDIDHYNPHGKKMTRLSWGAYFLIIVAHLFLIVSRGIAISLFATEFYLNVFIIGAAHYLLMVYWMFKQNKVQIVGSNNYNDSQTVNGRTTCCGRYCFELLAAIFNVFFPFRLQKDSFSFIVSYYIVFFFENLILILLWVISVDYTQNLWYLEAAPITVVLGFLLGIALLLCYHFKCEPKVEESTDTDEESPDFCYSVSLDESIMVTSTLNRLYFVTNRSIKND</sequence>